<organism evidence="2 3">
    <name type="scientific">Francisella hispaniensis FSC454</name>
    <dbReference type="NCBI Taxonomy" id="1088883"/>
    <lineage>
        <taxon>Bacteria</taxon>
        <taxon>Pseudomonadati</taxon>
        <taxon>Pseudomonadota</taxon>
        <taxon>Gammaproteobacteria</taxon>
        <taxon>Thiotrichales</taxon>
        <taxon>Francisellaceae</taxon>
        <taxon>Francisella</taxon>
    </lineage>
</organism>
<feature type="domain" description="SpoVT-AbrB" evidence="1">
    <location>
        <begin position="7"/>
        <end position="52"/>
    </location>
</feature>
<evidence type="ECO:0000313" key="3">
    <source>
        <dbReference type="Proteomes" id="UP000182459"/>
    </source>
</evidence>
<accession>A0AAC9J555</accession>
<evidence type="ECO:0000313" key="2">
    <source>
        <dbReference type="EMBL" id="APD50165.1"/>
    </source>
</evidence>
<dbReference type="Gene3D" id="2.10.260.10">
    <property type="match status" value="1"/>
</dbReference>
<dbReference type="RefSeq" id="WP_003035998.1">
    <property type="nucleotide sequence ID" value="NZ_CP018093.1"/>
</dbReference>
<evidence type="ECO:0000259" key="1">
    <source>
        <dbReference type="SMART" id="SM00966"/>
    </source>
</evidence>
<reference evidence="2 3" key="1">
    <citation type="submission" date="2016-11" db="EMBL/GenBank/DDBJ databases">
        <authorList>
            <person name="Hagglund E."/>
            <person name="Bystrom M."/>
            <person name="Naslund J."/>
            <person name="Stenberg P."/>
            <person name="Sjodin A."/>
        </authorList>
    </citation>
    <scope>NUCLEOTIDE SEQUENCE [LARGE SCALE GENOMIC DNA]</scope>
    <source>
        <strain evidence="2 3">CCUG 58020</strain>
    </source>
</reference>
<proteinExistence type="predicted"/>
<dbReference type="SMART" id="SM00966">
    <property type="entry name" value="SpoVT_AbrB"/>
    <property type="match status" value="1"/>
</dbReference>
<gene>
    <name evidence="2" type="ORF">FSC454_02920</name>
</gene>
<dbReference type="AlphaFoldDB" id="A0AAC9J555"/>
<keyword evidence="3" id="KW-1185">Reference proteome</keyword>
<dbReference type="InterPro" id="IPR007159">
    <property type="entry name" value="SpoVT-AbrB_dom"/>
</dbReference>
<dbReference type="KEGG" id="fhi:FSC454_02920"/>
<dbReference type="SUPFAM" id="SSF89447">
    <property type="entry name" value="AbrB/MazE/MraZ-like"/>
    <property type="match status" value="1"/>
</dbReference>
<dbReference type="GeneID" id="75263865"/>
<protein>
    <submittedName>
        <fullName evidence="2">Transcriptional regulator</fullName>
    </submittedName>
</protein>
<dbReference type="EMBL" id="CP018093">
    <property type="protein sequence ID" value="APD50165.1"/>
    <property type="molecule type" value="Genomic_DNA"/>
</dbReference>
<sequence>MATQIIRKSGNASIVSIPKKFLELLGLHVGDEIDIDVKDKQITIKPHKIETLESLLANSDKESFKVLDEDRDWLDAKPKGMEI</sequence>
<dbReference type="InterPro" id="IPR037914">
    <property type="entry name" value="SpoVT-AbrB_sf"/>
</dbReference>
<name>A0AAC9J555_9GAMM</name>
<dbReference type="GO" id="GO:0003677">
    <property type="term" value="F:DNA binding"/>
    <property type="evidence" value="ECO:0007669"/>
    <property type="project" value="InterPro"/>
</dbReference>
<dbReference type="Pfam" id="PF04014">
    <property type="entry name" value="MazE_antitoxin"/>
    <property type="match status" value="1"/>
</dbReference>
<dbReference type="Proteomes" id="UP000182459">
    <property type="component" value="Chromosome"/>
</dbReference>